<name>A0A370K3B6_9GAMM</name>
<sequence length="214" mass="23497">MTQATAPSDAPETGRKHQISRDDLLMAALRLLGPHRSVSSLGLREVAREADIAPNSFYRHFRDIDDLAVALIELSGEALRKVVDQARVNTVSGNAVVRGSVEAFMSQLRAEDGLLQVLLREGTAGSDAFKRAVDGQLDFFEEELRVELVRLTEAADQPLHDPALAAKAITRLIFAMGAHALDRPREHDAELIGQMSQMVMMILLGSRHLRARLG</sequence>
<evidence type="ECO:0000256" key="1">
    <source>
        <dbReference type="ARBA" id="ARBA00023125"/>
    </source>
</evidence>
<evidence type="ECO:0000256" key="2">
    <source>
        <dbReference type="PROSITE-ProRule" id="PRU00335"/>
    </source>
</evidence>
<proteinExistence type="predicted"/>
<dbReference type="RefSeq" id="WP_114826741.1">
    <property type="nucleotide sequence ID" value="NZ_QQSY01000007.1"/>
</dbReference>
<evidence type="ECO:0000259" key="3">
    <source>
        <dbReference type="PROSITE" id="PS50977"/>
    </source>
</evidence>
<organism evidence="4 5">
    <name type="scientific">Dyella solisilvae</name>
    <dbReference type="NCBI Taxonomy" id="1920168"/>
    <lineage>
        <taxon>Bacteria</taxon>
        <taxon>Pseudomonadati</taxon>
        <taxon>Pseudomonadota</taxon>
        <taxon>Gammaproteobacteria</taxon>
        <taxon>Lysobacterales</taxon>
        <taxon>Rhodanobacteraceae</taxon>
        <taxon>Dyella</taxon>
    </lineage>
</organism>
<dbReference type="SUPFAM" id="SSF46689">
    <property type="entry name" value="Homeodomain-like"/>
    <property type="match status" value="1"/>
</dbReference>
<dbReference type="PANTHER" id="PTHR47752">
    <property type="entry name" value="HTH-TYPE TRANSCRIPTIONAL REPRESSOR FABR"/>
    <property type="match status" value="1"/>
</dbReference>
<dbReference type="InterPro" id="IPR009057">
    <property type="entry name" value="Homeodomain-like_sf"/>
</dbReference>
<dbReference type="EMBL" id="QQSY01000007">
    <property type="protein sequence ID" value="RDI97129.1"/>
    <property type="molecule type" value="Genomic_DNA"/>
</dbReference>
<dbReference type="PANTHER" id="PTHR47752:SF1">
    <property type="entry name" value="HTH-TYPE TRANSCRIPTIONAL REPRESSOR FABR"/>
    <property type="match status" value="1"/>
</dbReference>
<gene>
    <name evidence="4" type="ORF">DVT68_18820</name>
</gene>
<dbReference type="Gene3D" id="1.10.357.10">
    <property type="entry name" value="Tetracycline Repressor, domain 2"/>
    <property type="match status" value="1"/>
</dbReference>
<dbReference type="GO" id="GO:0003677">
    <property type="term" value="F:DNA binding"/>
    <property type="evidence" value="ECO:0007669"/>
    <property type="project" value="UniProtKB-UniRule"/>
</dbReference>
<dbReference type="Gene3D" id="1.10.10.60">
    <property type="entry name" value="Homeodomain-like"/>
    <property type="match status" value="1"/>
</dbReference>
<feature type="DNA-binding region" description="H-T-H motif" evidence="2">
    <location>
        <begin position="42"/>
        <end position="61"/>
    </location>
</feature>
<keyword evidence="5" id="KW-1185">Reference proteome</keyword>
<feature type="domain" description="HTH tetR-type" evidence="3">
    <location>
        <begin position="18"/>
        <end position="79"/>
    </location>
</feature>
<evidence type="ECO:0000313" key="5">
    <source>
        <dbReference type="Proteomes" id="UP000254711"/>
    </source>
</evidence>
<keyword evidence="1 2" id="KW-0238">DNA-binding</keyword>
<dbReference type="Proteomes" id="UP000254711">
    <property type="component" value="Unassembled WGS sequence"/>
</dbReference>
<dbReference type="OrthoDB" id="8617654at2"/>
<reference evidence="4 5" key="1">
    <citation type="submission" date="2018-07" db="EMBL/GenBank/DDBJ databases">
        <title>Dyella solisilvae sp. nov., isolated from the pine and broad-leaved mixed forest soil.</title>
        <authorList>
            <person name="Gao Z."/>
            <person name="Qiu L."/>
        </authorList>
    </citation>
    <scope>NUCLEOTIDE SEQUENCE [LARGE SCALE GENOMIC DNA]</scope>
    <source>
        <strain evidence="4 5">DHG54</strain>
    </source>
</reference>
<dbReference type="PROSITE" id="PS50977">
    <property type="entry name" value="HTH_TETR_2"/>
    <property type="match status" value="1"/>
</dbReference>
<dbReference type="AlphaFoldDB" id="A0A370K3B6"/>
<comment type="caution">
    <text evidence="4">The sequence shown here is derived from an EMBL/GenBank/DDBJ whole genome shotgun (WGS) entry which is preliminary data.</text>
</comment>
<dbReference type="InterPro" id="IPR050692">
    <property type="entry name" value="HTH_transcr_repressor_FabR"/>
</dbReference>
<evidence type="ECO:0000313" key="4">
    <source>
        <dbReference type="EMBL" id="RDI97129.1"/>
    </source>
</evidence>
<accession>A0A370K3B6</accession>
<dbReference type="Pfam" id="PF00440">
    <property type="entry name" value="TetR_N"/>
    <property type="match status" value="1"/>
</dbReference>
<protein>
    <submittedName>
        <fullName evidence="4">TetR family transcriptional regulator</fullName>
    </submittedName>
</protein>
<dbReference type="InterPro" id="IPR001647">
    <property type="entry name" value="HTH_TetR"/>
</dbReference>